<comment type="caution">
    <text evidence="1">The sequence shown here is derived from an EMBL/GenBank/DDBJ whole genome shotgun (WGS) entry which is preliminary data.</text>
</comment>
<reference evidence="1" key="1">
    <citation type="submission" date="2023-03" db="EMBL/GenBank/DDBJ databases">
        <title>Massive genome expansion in bonnet fungi (Mycena s.s.) driven by repeated elements and novel gene families across ecological guilds.</title>
        <authorList>
            <consortium name="Lawrence Berkeley National Laboratory"/>
            <person name="Harder C.B."/>
            <person name="Miyauchi S."/>
            <person name="Viragh M."/>
            <person name="Kuo A."/>
            <person name="Thoen E."/>
            <person name="Andreopoulos B."/>
            <person name="Lu D."/>
            <person name="Skrede I."/>
            <person name="Drula E."/>
            <person name="Henrissat B."/>
            <person name="Morin E."/>
            <person name="Kohler A."/>
            <person name="Barry K."/>
            <person name="LaButti K."/>
            <person name="Morin E."/>
            <person name="Salamov A."/>
            <person name="Lipzen A."/>
            <person name="Mereny Z."/>
            <person name="Hegedus B."/>
            <person name="Baldrian P."/>
            <person name="Stursova M."/>
            <person name="Weitz H."/>
            <person name="Taylor A."/>
            <person name="Grigoriev I.V."/>
            <person name="Nagy L.G."/>
            <person name="Martin F."/>
            <person name="Kauserud H."/>
        </authorList>
    </citation>
    <scope>NUCLEOTIDE SEQUENCE</scope>
    <source>
        <strain evidence="1">CBHHK067</strain>
    </source>
</reference>
<sequence length="171" mass="19445">MHRLLGSTDMEVGTLITYHYRHPVEVLCPINAFVKSEQTIFSSFDSRCLPRKLGILHLMICWIRRRSASLISRHPLAQVQHEAAVEQGEVIEIDNEDSELEDEEKSPEMTTAEVMKLCCTLKTVCLSKRDPTQSMELSRALRQFWGNIQREETKNARQLSLSEAGGASSNK</sequence>
<proteinExistence type="predicted"/>
<keyword evidence="2" id="KW-1185">Reference proteome</keyword>
<accession>A0AAD7G545</accession>
<dbReference type="Proteomes" id="UP001221757">
    <property type="component" value="Unassembled WGS sequence"/>
</dbReference>
<evidence type="ECO:0000313" key="1">
    <source>
        <dbReference type="EMBL" id="KAJ7660540.1"/>
    </source>
</evidence>
<gene>
    <name evidence="1" type="ORF">B0H17DRAFT_1185332</name>
</gene>
<dbReference type="AlphaFoldDB" id="A0AAD7G545"/>
<evidence type="ECO:0000313" key="2">
    <source>
        <dbReference type="Proteomes" id="UP001221757"/>
    </source>
</evidence>
<dbReference type="EMBL" id="JARKIE010000259">
    <property type="protein sequence ID" value="KAJ7660540.1"/>
    <property type="molecule type" value="Genomic_DNA"/>
</dbReference>
<organism evidence="1 2">
    <name type="scientific">Mycena rosella</name>
    <name type="common">Pink bonnet</name>
    <name type="synonym">Agaricus rosellus</name>
    <dbReference type="NCBI Taxonomy" id="1033263"/>
    <lineage>
        <taxon>Eukaryota</taxon>
        <taxon>Fungi</taxon>
        <taxon>Dikarya</taxon>
        <taxon>Basidiomycota</taxon>
        <taxon>Agaricomycotina</taxon>
        <taxon>Agaricomycetes</taxon>
        <taxon>Agaricomycetidae</taxon>
        <taxon>Agaricales</taxon>
        <taxon>Marasmiineae</taxon>
        <taxon>Mycenaceae</taxon>
        <taxon>Mycena</taxon>
    </lineage>
</organism>
<protein>
    <submittedName>
        <fullName evidence="1">Uncharacterized protein</fullName>
    </submittedName>
</protein>
<name>A0AAD7G545_MYCRO</name>